<dbReference type="Gene3D" id="3.40.30.10">
    <property type="entry name" value="Glutaredoxin"/>
    <property type="match status" value="1"/>
</dbReference>
<dbReference type="PANTHER" id="PTHR45663">
    <property type="entry name" value="GEO12009P1"/>
    <property type="match status" value="1"/>
</dbReference>
<dbReference type="InterPro" id="IPR017937">
    <property type="entry name" value="Thioredoxin_CS"/>
</dbReference>
<evidence type="ECO:0000256" key="4">
    <source>
        <dbReference type="ARBA" id="ARBA00022982"/>
    </source>
</evidence>
<reference evidence="8 9" key="1">
    <citation type="submission" date="2022-03" db="EMBL/GenBank/DDBJ databases">
        <authorList>
            <person name="Macdonald S."/>
            <person name="Ahmed S."/>
            <person name="Newling K."/>
        </authorList>
    </citation>
    <scope>NUCLEOTIDE SEQUENCE [LARGE SCALE GENOMIC DNA]</scope>
</reference>
<keyword evidence="4" id="KW-0249">Electron transport</keyword>
<dbReference type="PROSITE" id="PS00194">
    <property type="entry name" value="THIOREDOXIN_1"/>
    <property type="match status" value="1"/>
</dbReference>
<protein>
    <recommendedName>
        <fullName evidence="7">Thioredoxin domain-containing protein</fullName>
    </recommendedName>
</protein>
<evidence type="ECO:0000256" key="1">
    <source>
        <dbReference type="ARBA" id="ARBA00004474"/>
    </source>
</evidence>
<dbReference type="AlphaFoldDB" id="A0ABC8J553"/>
<name>A0ABC8J553_ERUVS</name>
<dbReference type="SUPFAM" id="SSF52833">
    <property type="entry name" value="Thioredoxin-like"/>
    <property type="match status" value="1"/>
</dbReference>
<dbReference type="GO" id="GO:0008047">
    <property type="term" value="F:enzyme activator activity"/>
    <property type="evidence" value="ECO:0007669"/>
    <property type="project" value="UniProtKB-ARBA"/>
</dbReference>
<sequence length="193" mass="20862">MAAAFTCTSLPPLSLRSNTRIASSASASLSTRRLFAVSPQSGGLRIRLSQSPSSLTSIRPRVSRSRRGVVCEAQETTTDFSIVNDSTWDSLVLKADGPVLVDFWAPWCGPCKMIDPLVNELAQQYAGKVKFYKLNTDDSPAAPSSYNVRSIPTIMIFVNGEKKDAVIGAVPKSTLTSSIDNTVFLVKGIDMEK</sequence>
<dbReference type="CDD" id="cd02947">
    <property type="entry name" value="TRX_family"/>
    <property type="match status" value="1"/>
</dbReference>
<evidence type="ECO:0000313" key="8">
    <source>
        <dbReference type="EMBL" id="CAH8313234.1"/>
    </source>
</evidence>
<keyword evidence="6" id="KW-0676">Redox-active center</keyword>
<keyword evidence="2" id="KW-0813">Transport</keyword>
<evidence type="ECO:0000256" key="6">
    <source>
        <dbReference type="ARBA" id="ARBA00023284"/>
    </source>
</evidence>
<accession>A0ABC8J553</accession>
<dbReference type="InterPro" id="IPR036249">
    <property type="entry name" value="Thioredoxin-like_sf"/>
</dbReference>
<keyword evidence="9" id="KW-1185">Reference proteome</keyword>
<gene>
    <name evidence="8" type="ORF">ERUC_LOCUS6658</name>
</gene>
<dbReference type="FunFam" id="3.40.30.10:FF:000001">
    <property type="entry name" value="Thioredoxin"/>
    <property type="match status" value="1"/>
</dbReference>
<keyword evidence="5" id="KW-1015">Disulfide bond</keyword>
<organism evidence="8 9">
    <name type="scientific">Eruca vesicaria subsp. sativa</name>
    <name type="common">Garden rocket</name>
    <name type="synonym">Eruca sativa</name>
    <dbReference type="NCBI Taxonomy" id="29727"/>
    <lineage>
        <taxon>Eukaryota</taxon>
        <taxon>Viridiplantae</taxon>
        <taxon>Streptophyta</taxon>
        <taxon>Embryophyta</taxon>
        <taxon>Tracheophyta</taxon>
        <taxon>Spermatophyta</taxon>
        <taxon>Magnoliopsida</taxon>
        <taxon>eudicotyledons</taxon>
        <taxon>Gunneridae</taxon>
        <taxon>Pentapetalae</taxon>
        <taxon>rosids</taxon>
        <taxon>malvids</taxon>
        <taxon>Brassicales</taxon>
        <taxon>Brassicaceae</taxon>
        <taxon>Brassiceae</taxon>
        <taxon>Eruca</taxon>
    </lineage>
</organism>
<evidence type="ECO:0000256" key="3">
    <source>
        <dbReference type="ARBA" id="ARBA00022946"/>
    </source>
</evidence>
<evidence type="ECO:0000259" key="7">
    <source>
        <dbReference type="PROSITE" id="PS51352"/>
    </source>
</evidence>
<evidence type="ECO:0000256" key="5">
    <source>
        <dbReference type="ARBA" id="ARBA00023157"/>
    </source>
</evidence>
<dbReference type="NCBIfam" id="TIGR01068">
    <property type="entry name" value="thioredoxin"/>
    <property type="match status" value="1"/>
</dbReference>
<dbReference type="PRINTS" id="PR00421">
    <property type="entry name" value="THIOREDOXIN"/>
</dbReference>
<keyword evidence="3" id="KW-0809">Transit peptide</keyword>
<feature type="domain" description="Thioredoxin" evidence="7">
    <location>
        <begin position="71"/>
        <end position="184"/>
    </location>
</feature>
<dbReference type="InterPro" id="IPR013766">
    <property type="entry name" value="Thioredoxin_domain"/>
</dbReference>
<proteinExistence type="predicted"/>
<dbReference type="InterPro" id="IPR005746">
    <property type="entry name" value="Thioredoxin"/>
</dbReference>
<evidence type="ECO:0000256" key="2">
    <source>
        <dbReference type="ARBA" id="ARBA00022448"/>
    </source>
</evidence>
<dbReference type="Pfam" id="PF00085">
    <property type="entry name" value="Thioredoxin"/>
    <property type="match status" value="1"/>
</dbReference>
<evidence type="ECO:0000313" key="9">
    <source>
        <dbReference type="Proteomes" id="UP001642260"/>
    </source>
</evidence>
<dbReference type="GO" id="GO:0009536">
    <property type="term" value="C:plastid"/>
    <property type="evidence" value="ECO:0007669"/>
    <property type="project" value="UniProtKB-SubCell"/>
</dbReference>
<comment type="subcellular location">
    <subcellularLocation>
        <location evidence="1">Plastid</location>
    </subcellularLocation>
</comment>
<dbReference type="EMBL" id="CAKOAT010077711">
    <property type="protein sequence ID" value="CAH8313234.1"/>
    <property type="molecule type" value="Genomic_DNA"/>
</dbReference>
<dbReference type="PANTHER" id="PTHR45663:SF11">
    <property type="entry name" value="GEO12009P1"/>
    <property type="match status" value="1"/>
</dbReference>
<comment type="caution">
    <text evidence="8">The sequence shown here is derived from an EMBL/GenBank/DDBJ whole genome shotgun (WGS) entry which is preliminary data.</text>
</comment>
<dbReference type="PROSITE" id="PS51352">
    <property type="entry name" value="THIOREDOXIN_2"/>
    <property type="match status" value="1"/>
</dbReference>
<dbReference type="Proteomes" id="UP001642260">
    <property type="component" value="Unassembled WGS sequence"/>
</dbReference>